<reference evidence="1 2" key="1">
    <citation type="journal article" date="2021" name="Nat. Plants">
        <title>The Taxus genome provides insights into paclitaxel biosynthesis.</title>
        <authorList>
            <person name="Xiong X."/>
            <person name="Gou J."/>
            <person name="Liao Q."/>
            <person name="Li Y."/>
            <person name="Zhou Q."/>
            <person name="Bi G."/>
            <person name="Li C."/>
            <person name="Du R."/>
            <person name="Wang X."/>
            <person name="Sun T."/>
            <person name="Guo L."/>
            <person name="Liang H."/>
            <person name="Lu P."/>
            <person name="Wu Y."/>
            <person name="Zhang Z."/>
            <person name="Ro D.K."/>
            <person name="Shang Y."/>
            <person name="Huang S."/>
            <person name="Yan J."/>
        </authorList>
    </citation>
    <scope>NUCLEOTIDE SEQUENCE [LARGE SCALE GENOMIC DNA]</scope>
    <source>
        <strain evidence="1">Ta-2019</strain>
    </source>
</reference>
<feature type="non-terminal residue" evidence="1">
    <location>
        <position position="1"/>
    </location>
</feature>
<dbReference type="AlphaFoldDB" id="A0AA38FE40"/>
<protein>
    <submittedName>
        <fullName evidence="1">Uncharacterized protein</fullName>
    </submittedName>
</protein>
<gene>
    <name evidence="1" type="ORF">KI387_030297</name>
</gene>
<proteinExistence type="predicted"/>
<dbReference type="Proteomes" id="UP000824469">
    <property type="component" value="Unassembled WGS sequence"/>
</dbReference>
<dbReference type="EMBL" id="JAHRHJ020000010">
    <property type="protein sequence ID" value="KAH9298615.1"/>
    <property type="molecule type" value="Genomic_DNA"/>
</dbReference>
<sequence length="51" mass="5458">LELTDWETDGLAMEVVVVVGVEEVCVVEVATVLVRRSVDEAAVVAEVDALM</sequence>
<evidence type="ECO:0000313" key="1">
    <source>
        <dbReference type="EMBL" id="KAH9298615.1"/>
    </source>
</evidence>
<comment type="caution">
    <text evidence="1">The sequence shown here is derived from an EMBL/GenBank/DDBJ whole genome shotgun (WGS) entry which is preliminary data.</text>
</comment>
<organism evidence="1 2">
    <name type="scientific">Taxus chinensis</name>
    <name type="common">Chinese yew</name>
    <name type="synonym">Taxus wallichiana var. chinensis</name>
    <dbReference type="NCBI Taxonomy" id="29808"/>
    <lineage>
        <taxon>Eukaryota</taxon>
        <taxon>Viridiplantae</taxon>
        <taxon>Streptophyta</taxon>
        <taxon>Embryophyta</taxon>
        <taxon>Tracheophyta</taxon>
        <taxon>Spermatophyta</taxon>
        <taxon>Pinopsida</taxon>
        <taxon>Pinidae</taxon>
        <taxon>Conifers II</taxon>
        <taxon>Cupressales</taxon>
        <taxon>Taxaceae</taxon>
        <taxon>Taxus</taxon>
    </lineage>
</organism>
<feature type="non-terminal residue" evidence="1">
    <location>
        <position position="51"/>
    </location>
</feature>
<evidence type="ECO:0000313" key="2">
    <source>
        <dbReference type="Proteomes" id="UP000824469"/>
    </source>
</evidence>
<name>A0AA38FE40_TAXCH</name>
<accession>A0AA38FE40</accession>
<keyword evidence="2" id="KW-1185">Reference proteome</keyword>